<keyword evidence="2" id="KW-0812">Transmembrane</keyword>
<gene>
    <name evidence="4" type="ORF">Bca52824_017866</name>
</gene>
<keyword evidence="2" id="KW-1133">Transmembrane helix</keyword>
<sequence>MPQYRQSGTDRFSVRGGGGSASDHVAIGIRNGVGGSSQHGKANRWRRSVRPERIRRLGIGSVVFVLCLVLVVTVLAYYYISGLANSGYDDRGLDSFDGDFLTNVTRIDPAKVLEFGHGSVVHGRDSRYWDKDDRRRDDDYNEDEVEHKPVDVIEVKKVPVKGLDLKGIGLYNEAGRNELNKYEAEYQASLVKGVGGDHEAVDMDPDADDAIDSHDSQGDEYVGQDEDDNEEPRKEKSTEVLHSMSKEHITENDDGDTSKRSLGESSLVKKGGKSGKTSRSDTKRRGRGRRSSACEMKLLNSSQPIVEPLNTRKSARFSIQYVESEDKPDGEEQWVPRFAGHQSLQEREDSFLAEDKKIHCGFVKAPKGSPTTGFDLTEDDTNYISRCHIAVISCIFGNSDRLRSPANKMISRLSRKNVCFIVFVDEITMQTLSAEGNAPDRAGFIGLWKLVVVKNLPYADMRRVGKIPKLLPHRLFPSARYSIWLDSKLRLQLDPLLILEYFLWRKGHEYAISNHYDRHCLWEEVAQNKKLNKYNHTVIDQQFEFYKADGLTRFNASDPFKLLPSNVPEGSFIVRAHTPMSNLFSCLWYNEVERFTPRDQLSFAYTYQKLRRMNPDKPFNLHMFKDCERRKIAKLFRHRSEEKRNLIQAALQQ</sequence>
<dbReference type="PANTHER" id="PTHR12956:SF24">
    <property type="entry name" value="TRANSMEMBRANE PROTEIN (DUF616)"/>
    <property type="match status" value="1"/>
</dbReference>
<feature type="transmembrane region" description="Helical" evidence="2">
    <location>
        <begin position="57"/>
        <end position="80"/>
    </location>
</feature>
<feature type="region of interest" description="Disordered" evidence="1">
    <location>
        <begin position="1"/>
        <end position="20"/>
    </location>
</feature>
<feature type="compositionally biased region" description="Polar residues" evidence="1">
    <location>
        <begin position="1"/>
        <end position="10"/>
    </location>
</feature>
<dbReference type="InterPro" id="IPR006852">
    <property type="entry name" value="TOD1_MUCI70"/>
</dbReference>
<accession>A0A8X7VNF0</accession>
<evidence type="ECO:0000313" key="5">
    <source>
        <dbReference type="Proteomes" id="UP000886595"/>
    </source>
</evidence>
<dbReference type="AlphaFoldDB" id="A0A8X7VNF0"/>
<dbReference type="InterPro" id="IPR048354">
    <property type="entry name" value="TOD1_MUCI70_glycTrfase_dom"/>
</dbReference>
<dbReference type="Proteomes" id="UP000886595">
    <property type="component" value="Unassembled WGS sequence"/>
</dbReference>
<evidence type="ECO:0000256" key="2">
    <source>
        <dbReference type="SAM" id="Phobius"/>
    </source>
</evidence>
<keyword evidence="5" id="KW-1185">Reference proteome</keyword>
<dbReference type="EMBL" id="JAAMPC010000004">
    <property type="protein sequence ID" value="KAG2314744.1"/>
    <property type="molecule type" value="Genomic_DNA"/>
</dbReference>
<evidence type="ECO:0000256" key="1">
    <source>
        <dbReference type="SAM" id="MobiDB-lite"/>
    </source>
</evidence>
<organism evidence="4 5">
    <name type="scientific">Brassica carinata</name>
    <name type="common">Ethiopian mustard</name>
    <name type="synonym">Abyssinian cabbage</name>
    <dbReference type="NCBI Taxonomy" id="52824"/>
    <lineage>
        <taxon>Eukaryota</taxon>
        <taxon>Viridiplantae</taxon>
        <taxon>Streptophyta</taxon>
        <taxon>Embryophyta</taxon>
        <taxon>Tracheophyta</taxon>
        <taxon>Spermatophyta</taxon>
        <taxon>Magnoliopsida</taxon>
        <taxon>eudicotyledons</taxon>
        <taxon>Gunneridae</taxon>
        <taxon>Pentapetalae</taxon>
        <taxon>rosids</taxon>
        <taxon>malvids</taxon>
        <taxon>Brassicales</taxon>
        <taxon>Brassicaceae</taxon>
        <taxon>Brassiceae</taxon>
        <taxon>Brassica</taxon>
    </lineage>
</organism>
<protein>
    <recommendedName>
        <fullName evidence="3">TOD1/MUCI70 glycosyltransferase-like domain-containing protein</fullName>
    </recommendedName>
</protein>
<dbReference type="PANTHER" id="PTHR12956">
    <property type="entry name" value="ALKALINE CERAMIDASE-RELATED"/>
    <property type="match status" value="1"/>
</dbReference>
<reference evidence="4 5" key="1">
    <citation type="submission" date="2020-02" db="EMBL/GenBank/DDBJ databases">
        <authorList>
            <person name="Ma Q."/>
            <person name="Huang Y."/>
            <person name="Song X."/>
            <person name="Pei D."/>
        </authorList>
    </citation>
    <scope>NUCLEOTIDE SEQUENCE [LARGE SCALE GENOMIC DNA]</scope>
    <source>
        <strain evidence="4">Sxm20200214</strain>
        <tissue evidence="4">Leaf</tissue>
    </source>
</reference>
<feature type="region of interest" description="Disordered" evidence="1">
    <location>
        <begin position="196"/>
        <end position="297"/>
    </location>
</feature>
<feature type="compositionally biased region" description="Basic and acidic residues" evidence="1">
    <location>
        <begin position="231"/>
        <end position="262"/>
    </location>
</feature>
<feature type="domain" description="TOD1/MUCI70 glycosyltransferase-like" evidence="3">
    <location>
        <begin position="320"/>
        <end position="638"/>
    </location>
</feature>
<proteinExistence type="predicted"/>
<evidence type="ECO:0000259" key="3">
    <source>
        <dbReference type="Pfam" id="PF04765"/>
    </source>
</evidence>
<keyword evidence="2" id="KW-0472">Membrane</keyword>
<dbReference type="OrthoDB" id="1905162at2759"/>
<dbReference type="Pfam" id="PF04765">
    <property type="entry name" value="TOD1_MUCI70"/>
    <property type="match status" value="1"/>
</dbReference>
<comment type="caution">
    <text evidence="4">The sequence shown here is derived from an EMBL/GenBank/DDBJ whole genome shotgun (WGS) entry which is preliminary data.</text>
</comment>
<name>A0A8X7VNF0_BRACI</name>
<evidence type="ECO:0000313" key="4">
    <source>
        <dbReference type="EMBL" id="KAG2314744.1"/>
    </source>
</evidence>